<proteinExistence type="predicted"/>
<evidence type="ECO:0000313" key="2">
    <source>
        <dbReference type="EMBL" id="OII78348.1"/>
    </source>
</evidence>
<evidence type="ECO:0000256" key="1">
    <source>
        <dbReference type="SAM" id="Phobius"/>
    </source>
</evidence>
<accession>A0A1J4MZ23</accession>
<name>A0A1J4MZ23_9CRYT</name>
<keyword evidence="1" id="KW-1133">Transmembrane helix</keyword>
<feature type="transmembrane region" description="Helical" evidence="1">
    <location>
        <begin position="6"/>
        <end position="25"/>
    </location>
</feature>
<dbReference type="RefSeq" id="XP_067070194.1">
    <property type="nucleotide sequence ID" value="XM_067213632.1"/>
</dbReference>
<dbReference type="Proteomes" id="UP000186804">
    <property type="component" value="Unassembled WGS sequence"/>
</dbReference>
<dbReference type="GeneID" id="92367590"/>
<gene>
    <name evidence="2" type="ORF">cand_034060</name>
</gene>
<dbReference type="EMBL" id="LRBS01000002">
    <property type="protein sequence ID" value="OII78348.1"/>
    <property type="molecule type" value="Genomic_DNA"/>
</dbReference>
<comment type="caution">
    <text evidence="2">The sequence shown here is derived from an EMBL/GenBank/DDBJ whole genome shotgun (WGS) entry which is preliminary data.</text>
</comment>
<dbReference type="VEuPathDB" id="CryptoDB:cand_034060"/>
<protein>
    <submittedName>
        <fullName evidence="2">Uncharacterized protein</fullName>
    </submittedName>
</protein>
<sequence length="163" mass="19060">MYKKYLFKYLLYYFIVTIVSIYISYGKKIDNFIQNWNHIGIYEVNVQGANDHNIIQKELNIDTAINKQNITSKDIKNNTEISYNHIIIDDIICECQITNEICWSKARCISLASSITILSLFSVIIVAWILQILVAYIASKEYTRIKERILNEKKTKKLAKGKR</sequence>
<keyword evidence="1" id="KW-0812">Transmembrane</keyword>
<feature type="transmembrane region" description="Helical" evidence="1">
    <location>
        <begin position="115"/>
        <end position="138"/>
    </location>
</feature>
<reference evidence="2 3" key="1">
    <citation type="submission" date="2016-10" db="EMBL/GenBank/DDBJ databases">
        <title>Reductive evolution of mitochondrial metabolism and differential evolution of invasion-related proteins in Cryptosporidium.</title>
        <authorList>
            <person name="Liu S."/>
            <person name="Roellig D.M."/>
            <person name="Guo Y."/>
            <person name="Li N."/>
            <person name="Frace M.A."/>
            <person name="Tang K."/>
            <person name="Zhang L."/>
            <person name="Feng Y."/>
            <person name="Xiao L."/>
        </authorList>
    </citation>
    <scope>NUCLEOTIDE SEQUENCE [LARGE SCALE GENOMIC DNA]</scope>
    <source>
        <strain evidence="2">30847</strain>
    </source>
</reference>
<dbReference type="OrthoDB" id="10347844at2759"/>
<organism evidence="2 3">
    <name type="scientific">Cryptosporidium andersoni</name>
    <dbReference type="NCBI Taxonomy" id="117008"/>
    <lineage>
        <taxon>Eukaryota</taxon>
        <taxon>Sar</taxon>
        <taxon>Alveolata</taxon>
        <taxon>Apicomplexa</taxon>
        <taxon>Conoidasida</taxon>
        <taxon>Coccidia</taxon>
        <taxon>Eucoccidiorida</taxon>
        <taxon>Eimeriorina</taxon>
        <taxon>Cryptosporidiidae</taxon>
        <taxon>Cryptosporidium</taxon>
    </lineage>
</organism>
<keyword evidence="3" id="KW-1185">Reference proteome</keyword>
<dbReference type="AlphaFoldDB" id="A0A1J4MZ23"/>
<keyword evidence="1" id="KW-0472">Membrane</keyword>
<evidence type="ECO:0000313" key="3">
    <source>
        <dbReference type="Proteomes" id="UP000186804"/>
    </source>
</evidence>